<organism evidence="5 6">
    <name type="scientific">Cuscuta campestris</name>
    <dbReference type="NCBI Taxonomy" id="132261"/>
    <lineage>
        <taxon>Eukaryota</taxon>
        <taxon>Viridiplantae</taxon>
        <taxon>Streptophyta</taxon>
        <taxon>Embryophyta</taxon>
        <taxon>Tracheophyta</taxon>
        <taxon>Spermatophyta</taxon>
        <taxon>Magnoliopsida</taxon>
        <taxon>eudicotyledons</taxon>
        <taxon>Gunneridae</taxon>
        <taxon>Pentapetalae</taxon>
        <taxon>asterids</taxon>
        <taxon>lamiids</taxon>
        <taxon>Solanales</taxon>
        <taxon>Convolvulaceae</taxon>
        <taxon>Cuscuteae</taxon>
        <taxon>Cuscuta</taxon>
        <taxon>Cuscuta subgen. Grammica</taxon>
        <taxon>Cuscuta sect. Cleistogrammica</taxon>
    </lineage>
</organism>
<evidence type="ECO:0000256" key="2">
    <source>
        <dbReference type="ARBA" id="ARBA00022833"/>
    </source>
</evidence>
<dbReference type="GO" id="GO:0046872">
    <property type="term" value="F:metal ion binding"/>
    <property type="evidence" value="ECO:0007669"/>
    <property type="project" value="UniProtKB-KW"/>
</dbReference>
<proteinExistence type="predicted"/>
<sequence length="485" mass="54744">MFCKMRNVCHRVIDINVEKKENFEQDVGNNETDMFGDSEFWSSPELWAAVEQAEKAAEVRKKYEEFINDVPSFSLGMTQILEEEGRGETEMESTREMQKSNEVNEEMTPANITNADPHNTPNMAGPLDTQNMEPEQNKDIEQNEGMIGAECDAVQNNQDLNNEMEVMVEERIFEGGAGLKRKFDEVIDPRDNVNTFEKKFWKWVVSKQDADRNNIVFNGPVFAKTIRCMFTSEGEMEENADAFKVVCDALEYGWSLTNPCDVDMIFFPVMQHRWCYCICVNLKGNRVDILDNSSAGVAKIDKYDYMPSVVKHNQNQQLPGSVLSSAFGQVHQQHQQQIGAKPAANQCPIVQFQLAVQSLPQNTVHDLSSKRKVETPNPQVYAFVFLRILVLFCHDSGLRVTVISTSADKKQEAIERFGVDSFLISCDLEQMQATKSTLDGIIDTVSAVHPLTPLLSLLKTNGKLVLVGLPEKPLDLLAFPFIMGM</sequence>
<evidence type="ECO:0000313" key="5">
    <source>
        <dbReference type="EMBL" id="VFQ84476.1"/>
    </source>
</evidence>
<name>A0A484M912_9ASTE</name>
<evidence type="ECO:0000256" key="1">
    <source>
        <dbReference type="ARBA" id="ARBA00022723"/>
    </source>
</evidence>
<keyword evidence="1" id="KW-0479">Metal-binding</keyword>
<evidence type="ECO:0000313" key="6">
    <source>
        <dbReference type="Proteomes" id="UP000595140"/>
    </source>
</evidence>
<gene>
    <name evidence="5" type="ORF">CCAM_LOCUS26252</name>
</gene>
<feature type="domain" description="Alcohol dehydrogenase-like C-terminal" evidence="4">
    <location>
        <begin position="389"/>
        <end position="482"/>
    </location>
</feature>
<dbReference type="InterPro" id="IPR013149">
    <property type="entry name" value="ADH-like_C"/>
</dbReference>
<dbReference type="PANTHER" id="PTHR42683">
    <property type="entry name" value="ALDEHYDE REDUCTASE"/>
    <property type="match status" value="1"/>
</dbReference>
<dbReference type="OrthoDB" id="1879366at2759"/>
<keyword evidence="2" id="KW-0862">Zinc</keyword>
<accession>A0A484M912</accession>
<keyword evidence="6" id="KW-1185">Reference proteome</keyword>
<protein>
    <recommendedName>
        <fullName evidence="4">Alcohol dehydrogenase-like C-terminal domain-containing protein</fullName>
    </recommendedName>
</protein>
<evidence type="ECO:0000259" key="4">
    <source>
        <dbReference type="Pfam" id="PF00107"/>
    </source>
</evidence>
<dbReference type="EMBL" id="OOIL02002754">
    <property type="protein sequence ID" value="VFQ84476.1"/>
    <property type="molecule type" value="Genomic_DNA"/>
</dbReference>
<evidence type="ECO:0000256" key="3">
    <source>
        <dbReference type="ARBA" id="ARBA00023002"/>
    </source>
</evidence>
<dbReference type="SUPFAM" id="SSF51735">
    <property type="entry name" value="NAD(P)-binding Rossmann-fold domains"/>
    <property type="match status" value="1"/>
</dbReference>
<dbReference type="InterPro" id="IPR047109">
    <property type="entry name" value="CAD-like"/>
</dbReference>
<dbReference type="InterPro" id="IPR036291">
    <property type="entry name" value="NAD(P)-bd_dom_sf"/>
</dbReference>
<dbReference type="Gene3D" id="3.40.50.720">
    <property type="entry name" value="NAD(P)-binding Rossmann-like Domain"/>
    <property type="match status" value="1"/>
</dbReference>
<keyword evidence="3" id="KW-0560">Oxidoreductase</keyword>
<reference evidence="5 6" key="1">
    <citation type="submission" date="2018-04" db="EMBL/GenBank/DDBJ databases">
        <authorList>
            <person name="Vogel A."/>
        </authorList>
    </citation>
    <scope>NUCLEOTIDE SEQUENCE [LARGE SCALE GENOMIC DNA]</scope>
</reference>
<dbReference type="GO" id="GO:0016616">
    <property type="term" value="F:oxidoreductase activity, acting on the CH-OH group of donors, NAD or NADP as acceptor"/>
    <property type="evidence" value="ECO:0007669"/>
    <property type="project" value="InterPro"/>
</dbReference>
<dbReference type="AlphaFoldDB" id="A0A484M912"/>
<dbReference type="Pfam" id="PF00107">
    <property type="entry name" value="ADH_zinc_N"/>
    <property type="match status" value="1"/>
</dbReference>
<dbReference type="Proteomes" id="UP000595140">
    <property type="component" value="Unassembled WGS sequence"/>
</dbReference>